<sequence length="469" mass="49920">MASMSRFVLKDCKLQPFDALYGPSSCSLARRIHTRVEVRGGCSLPEKGRNLAIQNKQHSSIVALSGPSSIIQASRNSHILCKAAANVSGDVPGNTPAGMSQYERIIETLTTLFPVWVILGTVIGIYKPAAVTWLETDLFTICLGFLMLSMGLTLTFEDFRRCLRNPWTVGVGFLAQYLIKPMLGFFIVMTLKLSAPLATGLILVSCCPGGQASNVATYISKGNVALSVLMTTCSTIGAIVMTPLLTKLLAGQLVPVDAAAVNGFTLEFSIPKIDDQMGWCPIIQGLAISTFQVVLVPTVIGVLSNEFFPKFTSKIVTVTPLVGVILTTLLCASPIGKVSDVLKTQGAQLILPVAILHAAAFALGYWVSKISFGESTSRTISIECGMQTILFTITSKETPRPGSGGMGLGDHGDESSALGFLLAQKHFTNPLVAVPSAVSVVCMALGGSALAVFWRNQPIPVDDKDDFKE</sequence>
<feature type="transmembrane region" description="Helical" evidence="7">
    <location>
        <begin position="193"/>
        <end position="212"/>
    </location>
</feature>
<keyword evidence="5 7" id="KW-1133">Transmembrane helix</keyword>
<evidence type="ECO:0000313" key="8">
    <source>
        <dbReference type="EMBL" id="RVW47578.1"/>
    </source>
</evidence>
<dbReference type="InterPro" id="IPR038770">
    <property type="entry name" value="Na+/solute_symporter_sf"/>
</dbReference>
<comment type="similarity">
    <text evidence="3">Belongs to the bile acid:sodium symporter (BASS) (TC 2.A.28) family.</text>
</comment>
<keyword evidence="9" id="KW-0670">Pyruvate</keyword>
<dbReference type="Gene3D" id="1.20.1530.20">
    <property type="match status" value="1"/>
</dbReference>
<dbReference type="InterPro" id="IPR002657">
    <property type="entry name" value="BilAc:Na_symport/Acr3"/>
</dbReference>
<evidence type="ECO:0000313" key="10">
    <source>
        <dbReference type="Proteomes" id="UP000288805"/>
    </source>
</evidence>
<protein>
    <submittedName>
        <fullName evidence="9">Sodium/pyruvate cotransporter BASS2, chloroplastic</fullName>
    </submittedName>
</protein>
<dbReference type="Proteomes" id="UP000288805">
    <property type="component" value="Unassembled WGS sequence"/>
</dbReference>
<feature type="transmembrane region" description="Helical" evidence="7">
    <location>
        <begin position="168"/>
        <end position="187"/>
    </location>
</feature>
<feature type="transmembrane region" description="Helical" evidence="7">
    <location>
        <begin position="431"/>
        <end position="454"/>
    </location>
</feature>
<feature type="transmembrane region" description="Helical" evidence="7">
    <location>
        <begin position="282"/>
        <end position="303"/>
    </location>
</feature>
<evidence type="ECO:0000256" key="3">
    <source>
        <dbReference type="ARBA" id="ARBA00006528"/>
    </source>
</evidence>
<reference evidence="9 10" key="1">
    <citation type="journal article" date="2018" name="PLoS Genet.">
        <title>Population sequencing reveals clonal diversity and ancestral inbreeding in the grapevine cultivar Chardonnay.</title>
        <authorList>
            <person name="Roach M.J."/>
            <person name="Johnson D.L."/>
            <person name="Bohlmann J."/>
            <person name="van Vuuren H.J."/>
            <person name="Jones S.J."/>
            <person name="Pretorius I.S."/>
            <person name="Schmidt S.A."/>
            <person name="Borneman A.R."/>
        </authorList>
    </citation>
    <scope>NUCLEOTIDE SEQUENCE [LARGE SCALE GENOMIC DNA]</scope>
    <source>
        <strain evidence="10">cv. Chardonnay</strain>
        <strain evidence="9">I10V1</strain>
        <tissue evidence="9">Leaf</tissue>
    </source>
</reference>
<evidence type="ECO:0000256" key="2">
    <source>
        <dbReference type="ARBA" id="ARBA00004141"/>
    </source>
</evidence>
<keyword evidence="6 7" id="KW-0472">Membrane</keyword>
<evidence type="ECO:0000256" key="6">
    <source>
        <dbReference type="ARBA" id="ARBA00023136"/>
    </source>
</evidence>
<organism evidence="9 10">
    <name type="scientific">Vitis vinifera</name>
    <name type="common">Grape</name>
    <dbReference type="NCBI Taxonomy" id="29760"/>
    <lineage>
        <taxon>Eukaryota</taxon>
        <taxon>Viridiplantae</taxon>
        <taxon>Streptophyta</taxon>
        <taxon>Embryophyta</taxon>
        <taxon>Tracheophyta</taxon>
        <taxon>Spermatophyta</taxon>
        <taxon>Magnoliopsida</taxon>
        <taxon>eudicotyledons</taxon>
        <taxon>Gunneridae</taxon>
        <taxon>Pentapetalae</taxon>
        <taxon>rosids</taxon>
        <taxon>Vitales</taxon>
        <taxon>Vitaceae</taxon>
        <taxon>Viteae</taxon>
        <taxon>Vitis</taxon>
    </lineage>
</organism>
<dbReference type="GO" id="GO:0009941">
    <property type="term" value="C:chloroplast envelope"/>
    <property type="evidence" value="ECO:0007669"/>
    <property type="project" value="UniProtKB-SubCell"/>
</dbReference>
<evidence type="ECO:0000256" key="1">
    <source>
        <dbReference type="ARBA" id="ARBA00004119"/>
    </source>
</evidence>
<dbReference type="GO" id="GO:0016020">
    <property type="term" value="C:membrane"/>
    <property type="evidence" value="ECO:0007669"/>
    <property type="project" value="UniProtKB-SubCell"/>
</dbReference>
<proteinExistence type="inferred from homology"/>
<feature type="transmembrane region" description="Helical" evidence="7">
    <location>
        <begin position="105"/>
        <end position="126"/>
    </location>
</feature>
<gene>
    <name evidence="9" type="primary">BASS2_2</name>
    <name evidence="8" type="synonym">BASS2_1</name>
    <name evidence="9" type="ORF">CK203_013343</name>
    <name evidence="8" type="ORF">CK203_073674</name>
</gene>
<evidence type="ECO:0000256" key="5">
    <source>
        <dbReference type="ARBA" id="ARBA00022989"/>
    </source>
</evidence>
<evidence type="ECO:0000313" key="9">
    <source>
        <dbReference type="EMBL" id="RVX11101.1"/>
    </source>
</evidence>
<comment type="caution">
    <text evidence="9">The sequence shown here is derived from an EMBL/GenBank/DDBJ whole genome shotgun (WGS) entry which is preliminary data.</text>
</comment>
<dbReference type="PANTHER" id="PTHR10361">
    <property type="entry name" value="SODIUM-BILE ACID COTRANSPORTER"/>
    <property type="match status" value="1"/>
</dbReference>
<feature type="transmembrane region" description="Helical" evidence="7">
    <location>
        <begin position="138"/>
        <end position="156"/>
    </location>
</feature>
<dbReference type="InterPro" id="IPR004710">
    <property type="entry name" value="Bilac:Na_transpt"/>
</dbReference>
<dbReference type="Pfam" id="PF01758">
    <property type="entry name" value="SBF"/>
    <property type="match status" value="1"/>
</dbReference>
<dbReference type="EMBL" id="QGNW01001279">
    <property type="protein sequence ID" value="RVW47578.1"/>
    <property type="molecule type" value="Genomic_DNA"/>
</dbReference>
<comment type="subcellular location">
    <subcellularLocation>
        <location evidence="2">Membrane</location>
        <topology evidence="2">Multi-pass membrane protein</topology>
    </subcellularLocation>
    <subcellularLocation>
        <location evidence="1">Plastid</location>
        <location evidence="1">Chloroplast envelope</location>
    </subcellularLocation>
</comment>
<dbReference type="AlphaFoldDB" id="A0A438JQ50"/>
<feature type="transmembrane region" description="Helical" evidence="7">
    <location>
        <begin position="347"/>
        <end position="368"/>
    </location>
</feature>
<dbReference type="PANTHER" id="PTHR10361:SF62">
    <property type="entry name" value="SODIUM_PYRUVATE COTRANSPORTER BASS2, CHLOROPLASTIC"/>
    <property type="match status" value="1"/>
</dbReference>
<accession>A0A438JQ50</accession>
<feature type="transmembrane region" description="Helical" evidence="7">
    <location>
        <begin position="224"/>
        <end position="245"/>
    </location>
</feature>
<keyword evidence="4 7" id="KW-0812">Transmembrane</keyword>
<name>A0A438JQ50_VITVI</name>
<dbReference type="EMBL" id="QGNW01000032">
    <property type="protein sequence ID" value="RVX11101.1"/>
    <property type="molecule type" value="Genomic_DNA"/>
</dbReference>
<evidence type="ECO:0000256" key="4">
    <source>
        <dbReference type="ARBA" id="ARBA00022692"/>
    </source>
</evidence>
<feature type="transmembrane region" description="Helical" evidence="7">
    <location>
        <begin position="315"/>
        <end position="335"/>
    </location>
</feature>
<evidence type="ECO:0000256" key="7">
    <source>
        <dbReference type="SAM" id="Phobius"/>
    </source>
</evidence>